<dbReference type="InterPro" id="IPR029069">
    <property type="entry name" value="HotDog_dom_sf"/>
</dbReference>
<dbReference type="Pfam" id="PF13279">
    <property type="entry name" value="4HBT_2"/>
    <property type="match status" value="1"/>
</dbReference>
<dbReference type="RefSeq" id="WP_119930873.1">
    <property type="nucleotide sequence ID" value="NZ_QZEY01000021.1"/>
</dbReference>
<dbReference type="AlphaFoldDB" id="A0A3A4A4Q4"/>
<dbReference type="Proteomes" id="UP000265768">
    <property type="component" value="Unassembled WGS sequence"/>
</dbReference>
<gene>
    <name evidence="1" type="ORF">D5H75_34910</name>
</gene>
<dbReference type="EMBL" id="QZEY01000021">
    <property type="protein sequence ID" value="RJL22781.1"/>
    <property type="molecule type" value="Genomic_DNA"/>
</dbReference>
<dbReference type="InterPro" id="IPR050563">
    <property type="entry name" value="4-hydroxybenzoyl-CoA_TE"/>
</dbReference>
<keyword evidence="2" id="KW-1185">Reference proteome</keyword>
<proteinExistence type="predicted"/>
<dbReference type="PANTHER" id="PTHR31793:SF24">
    <property type="entry name" value="LONG-CHAIN ACYL-COA THIOESTERASE FADM"/>
    <property type="match status" value="1"/>
</dbReference>
<sequence length="140" mass="16746">MTDPSGIRHVFQRPVRFADIDAFHHVNNVRFLDYLEDARLAMFHVEPHHDGERGVHGLVVARHEIEYRRPLEFRHDPVRVESWVTEVRPVRFTLAHEVRDDEHVYLSARSVMVAYDLENTRPRRLTDDEREYLSRFHIPA</sequence>
<accession>A0A3A4A4Q4</accession>
<reference evidence="1 2" key="1">
    <citation type="submission" date="2018-09" db="EMBL/GenBank/DDBJ databases">
        <title>YIM 75507 draft genome.</title>
        <authorList>
            <person name="Tang S."/>
            <person name="Feng Y."/>
        </authorList>
    </citation>
    <scope>NUCLEOTIDE SEQUENCE [LARGE SCALE GENOMIC DNA]</scope>
    <source>
        <strain evidence="1 2">YIM 75507</strain>
    </source>
</reference>
<protein>
    <submittedName>
        <fullName evidence="1">Acyl-CoA thioesterase</fullName>
    </submittedName>
</protein>
<evidence type="ECO:0000313" key="1">
    <source>
        <dbReference type="EMBL" id="RJL22781.1"/>
    </source>
</evidence>
<organism evidence="1 2">
    <name type="scientific">Bailinhaonella thermotolerans</name>
    <dbReference type="NCBI Taxonomy" id="1070861"/>
    <lineage>
        <taxon>Bacteria</taxon>
        <taxon>Bacillati</taxon>
        <taxon>Actinomycetota</taxon>
        <taxon>Actinomycetes</taxon>
        <taxon>Streptosporangiales</taxon>
        <taxon>Streptosporangiaceae</taxon>
        <taxon>Bailinhaonella</taxon>
    </lineage>
</organism>
<comment type="caution">
    <text evidence="1">The sequence shown here is derived from an EMBL/GenBank/DDBJ whole genome shotgun (WGS) entry which is preliminary data.</text>
</comment>
<dbReference type="GO" id="GO:0047617">
    <property type="term" value="F:fatty acyl-CoA hydrolase activity"/>
    <property type="evidence" value="ECO:0007669"/>
    <property type="project" value="TreeGrafter"/>
</dbReference>
<dbReference type="Gene3D" id="3.10.129.10">
    <property type="entry name" value="Hotdog Thioesterase"/>
    <property type="match status" value="1"/>
</dbReference>
<evidence type="ECO:0000313" key="2">
    <source>
        <dbReference type="Proteomes" id="UP000265768"/>
    </source>
</evidence>
<dbReference type="CDD" id="cd00586">
    <property type="entry name" value="4HBT"/>
    <property type="match status" value="1"/>
</dbReference>
<dbReference type="SUPFAM" id="SSF54637">
    <property type="entry name" value="Thioesterase/thiol ester dehydrase-isomerase"/>
    <property type="match status" value="1"/>
</dbReference>
<name>A0A3A4A4Q4_9ACTN</name>
<dbReference type="PANTHER" id="PTHR31793">
    <property type="entry name" value="4-HYDROXYBENZOYL-COA THIOESTERASE FAMILY MEMBER"/>
    <property type="match status" value="1"/>
</dbReference>
<dbReference type="OrthoDB" id="9799036at2"/>